<feature type="region of interest" description="Disordered" evidence="1">
    <location>
        <begin position="316"/>
        <end position="436"/>
    </location>
</feature>
<reference evidence="2 3" key="1">
    <citation type="submission" date="2019-01" db="EMBL/GenBank/DDBJ databases">
        <authorList>
            <person name="Ferrante I. M."/>
        </authorList>
    </citation>
    <scope>NUCLEOTIDE SEQUENCE [LARGE SCALE GENOMIC DNA]</scope>
    <source>
        <strain evidence="2 3">B856</strain>
    </source>
</reference>
<evidence type="ECO:0000313" key="3">
    <source>
        <dbReference type="Proteomes" id="UP000291116"/>
    </source>
</evidence>
<feature type="region of interest" description="Disordered" evidence="1">
    <location>
        <begin position="1"/>
        <end position="31"/>
    </location>
</feature>
<sequence length="436" mass="45862">MSNPWKASTTTGSKPQRQRQRQEQQQELFREEETALLSFFRQSDFDLLKEKPPPTNPDACAHGPGPGGPLVAPVGRAENDGSRNGGPCSTNPFDDAFVPVRAARRDESTAGARVGSRRTHHSFGHSRDRGRNSSYHNSSNTRNPFGSSPDGPTDELFPPPMLVPVSPASTDSVATAATAVPTGERPILPVATAVPNDSTTTNTVPFAAAVPIESVQTVTDAEACGDADGSVVPDSRSRSSRSSSSRSRSRSRSRSNSNSNSNNDGWIGGFSIGAVRVEEDRRPPPWTYFPAGTGASAPAGGSRPWVPAFADPVVRSGRGGLAETPPRFSGSRGRPPPASYFPGGPGTNPFPGGFPRKTPARDGTGMGRGGWSRFSVGTAAAAREAHRAVRKKLSPRGTREGASADKPRGTRAGKGPLAWSWKAIGEHRRNGSSGPG</sequence>
<dbReference type="EMBL" id="CAACVS010000631">
    <property type="protein sequence ID" value="VEU44245.1"/>
    <property type="molecule type" value="Genomic_DNA"/>
</dbReference>
<evidence type="ECO:0000256" key="1">
    <source>
        <dbReference type="SAM" id="MobiDB-lite"/>
    </source>
</evidence>
<feature type="compositionally biased region" description="Polar residues" evidence="1">
    <location>
        <begin position="132"/>
        <end position="146"/>
    </location>
</feature>
<feature type="region of interest" description="Disordered" evidence="1">
    <location>
        <begin position="223"/>
        <end position="269"/>
    </location>
</feature>
<feature type="region of interest" description="Disordered" evidence="1">
    <location>
        <begin position="44"/>
        <end position="169"/>
    </location>
</feature>
<feature type="compositionally biased region" description="Basic and acidic residues" evidence="1">
    <location>
        <begin position="20"/>
        <end position="31"/>
    </location>
</feature>
<gene>
    <name evidence="2" type="ORF">PSNMU_V1.4_AUG-EV-PASAV3_0113290</name>
</gene>
<feature type="compositionally biased region" description="Low complexity" evidence="1">
    <location>
        <begin position="254"/>
        <end position="263"/>
    </location>
</feature>
<name>A0A448ZQC4_9STRA</name>
<protein>
    <submittedName>
        <fullName evidence="2">Uncharacterized protein</fullName>
    </submittedName>
</protein>
<keyword evidence="3" id="KW-1185">Reference proteome</keyword>
<feature type="compositionally biased region" description="Basic and acidic residues" evidence="1">
    <location>
        <begin position="397"/>
        <end position="408"/>
    </location>
</feature>
<feature type="compositionally biased region" description="Low complexity" evidence="1">
    <location>
        <begin position="290"/>
        <end position="302"/>
    </location>
</feature>
<accession>A0A448ZQC4</accession>
<evidence type="ECO:0000313" key="2">
    <source>
        <dbReference type="EMBL" id="VEU44245.1"/>
    </source>
</evidence>
<proteinExistence type="predicted"/>
<feature type="region of interest" description="Disordered" evidence="1">
    <location>
        <begin position="281"/>
        <end position="303"/>
    </location>
</feature>
<feature type="compositionally biased region" description="Basic residues" evidence="1">
    <location>
        <begin position="115"/>
        <end position="124"/>
    </location>
</feature>
<dbReference type="AlphaFoldDB" id="A0A448ZQC4"/>
<dbReference type="Proteomes" id="UP000291116">
    <property type="component" value="Unassembled WGS sequence"/>
</dbReference>
<organism evidence="2 3">
    <name type="scientific">Pseudo-nitzschia multistriata</name>
    <dbReference type="NCBI Taxonomy" id="183589"/>
    <lineage>
        <taxon>Eukaryota</taxon>
        <taxon>Sar</taxon>
        <taxon>Stramenopiles</taxon>
        <taxon>Ochrophyta</taxon>
        <taxon>Bacillariophyta</taxon>
        <taxon>Bacillariophyceae</taxon>
        <taxon>Bacillariophycidae</taxon>
        <taxon>Bacillariales</taxon>
        <taxon>Bacillariaceae</taxon>
        <taxon>Pseudo-nitzschia</taxon>
    </lineage>
</organism>
<feature type="compositionally biased region" description="Polar residues" evidence="1">
    <location>
        <begin position="1"/>
        <end position="15"/>
    </location>
</feature>